<dbReference type="EMBL" id="BAAAAF010000007">
    <property type="protein sequence ID" value="GAA0036145.1"/>
    <property type="molecule type" value="Genomic_DNA"/>
</dbReference>
<sequence>MGRTRTEFSRLAKFTAVGAVAFLVDLAVFNLILFTTDIGPLIPKVVSVAAATTVSWLGSRHWTFRDGRTHRPWREAAGFFAVNAIGLGIAGLCLVISHYVMGLTSPLADNISGNVVGVLLGNIFRYLMYSRVLYRVPGSASTTASPRREVVVADTDPAVTDDAVADAGLTRAAEGPGVRVR</sequence>
<evidence type="ECO:0000313" key="9">
    <source>
        <dbReference type="Proteomes" id="UP001498238"/>
    </source>
</evidence>
<evidence type="ECO:0000259" key="7">
    <source>
        <dbReference type="Pfam" id="PF04138"/>
    </source>
</evidence>
<dbReference type="Pfam" id="PF04138">
    <property type="entry name" value="GtrA_DPMS_TM"/>
    <property type="match status" value="1"/>
</dbReference>
<dbReference type="Proteomes" id="UP001498238">
    <property type="component" value="Unassembled WGS sequence"/>
</dbReference>
<feature type="transmembrane region" description="Helical" evidence="6">
    <location>
        <begin position="12"/>
        <end position="35"/>
    </location>
</feature>
<evidence type="ECO:0000256" key="4">
    <source>
        <dbReference type="ARBA" id="ARBA00022989"/>
    </source>
</evidence>
<feature type="transmembrane region" description="Helical" evidence="6">
    <location>
        <begin position="79"/>
        <end position="99"/>
    </location>
</feature>
<keyword evidence="4 6" id="KW-1133">Transmembrane helix</keyword>
<comment type="caution">
    <text evidence="8">The sequence shown here is derived from an EMBL/GenBank/DDBJ whole genome shotgun (WGS) entry which is preliminary data.</text>
</comment>
<keyword evidence="3 6" id="KW-0812">Transmembrane</keyword>
<organism evidence="8 9">
    <name type="scientific">Brevibacterium metallidurans</name>
    <dbReference type="NCBI Taxonomy" id="1482676"/>
    <lineage>
        <taxon>Bacteria</taxon>
        <taxon>Bacillati</taxon>
        <taxon>Actinomycetota</taxon>
        <taxon>Actinomycetes</taxon>
        <taxon>Micrococcales</taxon>
        <taxon>Brevibacteriaceae</taxon>
        <taxon>Brevibacterium</taxon>
    </lineage>
</organism>
<proteinExistence type="inferred from homology"/>
<feature type="domain" description="GtrA/DPMS transmembrane" evidence="7">
    <location>
        <begin position="13"/>
        <end position="132"/>
    </location>
</feature>
<name>A0ABN0SPA1_9MICO</name>
<evidence type="ECO:0000313" key="8">
    <source>
        <dbReference type="EMBL" id="GAA0036145.1"/>
    </source>
</evidence>
<gene>
    <name evidence="8" type="ORF">NCCP602_21060</name>
</gene>
<dbReference type="InterPro" id="IPR051401">
    <property type="entry name" value="GtrA_CellWall_Glycosyl"/>
</dbReference>
<comment type="similarity">
    <text evidence="2">Belongs to the GtrA family.</text>
</comment>
<keyword evidence="5 6" id="KW-0472">Membrane</keyword>
<protein>
    <recommendedName>
        <fullName evidence="7">GtrA/DPMS transmembrane domain-containing protein</fullName>
    </recommendedName>
</protein>
<reference evidence="8 9" key="1">
    <citation type="submission" date="2024-01" db="EMBL/GenBank/DDBJ databases">
        <title>Characterization of antibiotic resistant novel bacterial strains and their environmental applications.</title>
        <authorList>
            <person name="Manzoor S."/>
            <person name="Abbas S."/>
            <person name="Arshad M."/>
            <person name="Ahmed I."/>
        </authorList>
    </citation>
    <scope>NUCLEOTIDE SEQUENCE [LARGE SCALE GENOMIC DNA]</scope>
    <source>
        <strain evidence="8 9">NCCP-602</strain>
    </source>
</reference>
<dbReference type="RefSeq" id="WP_339392975.1">
    <property type="nucleotide sequence ID" value="NZ_BAAAAF010000007.1"/>
</dbReference>
<evidence type="ECO:0000256" key="6">
    <source>
        <dbReference type="SAM" id="Phobius"/>
    </source>
</evidence>
<dbReference type="PANTHER" id="PTHR38459">
    <property type="entry name" value="PROPHAGE BACTOPRENOL-LINKED GLUCOSE TRANSLOCASE HOMOLOG"/>
    <property type="match status" value="1"/>
</dbReference>
<evidence type="ECO:0000256" key="2">
    <source>
        <dbReference type="ARBA" id="ARBA00009399"/>
    </source>
</evidence>
<evidence type="ECO:0000256" key="1">
    <source>
        <dbReference type="ARBA" id="ARBA00004141"/>
    </source>
</evidence>
<feature type="transmembrane region" description="Helical" evidence="6">
    <location>
        <begin position="41"/>
        <end position="58"/>
    </location>
</feature>
<comment type="subcellular location">
    <subcellularLocation>
        <location evidence="1">Membrane</location>
        <topology evidence="1">Multi-pass membrane protein</topology>
    </subcellularLocation>
</comment>
<evidence type="ECO:0000256" key="5">
    <source>
        <dbReference type="ARBA" id="ARBA00023136"/>
    </source>
</evidence>
<evidence type="ECO:0000256" key="3">
    <source>
        <dbReference type="ARBA" id="ARBA00022692"/>
    </source>
</evidence>
<dbReference type="PANTHER" id="PTHR38459:SF1">
    <property type="entry name" value="PROPHAGE BACTOPRENOL-LINKED GLUCOSE TRANSLOCASE HOMOLOG"/>
    <property type="match status" value="1"/>
</dbReference>
<accession>A0ABN0SPA1</accession>
<feature type="transmembrane region" description="Helical" evidence="6">
    <location>
        <begin position="111"/>
        <end position="128"/>
    </location>
</feature>
<dbReference type="InterPro" id="IPR007267">
    <property type="entry name" value="GtrA_DPMS_TM"/>
</dbReference>
<keyword evidence="9" id="KW-1185">Reference proteome</keyword>